<keyword evidence="7 11" id="KW-0630">Potassium</keyword>
<dbReference type="PANTHER" id="PTHR30042:SF2">
    <property type="entry name" value="POTASSIUM-TRANSPORTING ATPASE KDPC SUBUNIT"/>
    <property type="match status" value="1"/>
</dbReference>
<dbReference type="PANTHER" id="PTHR30042">
    <property type="entry name" value="POTASSIUM-TRANSPORTING ATPASE C CHAIN"/>
    <property type="match status" value="1"/>
</dbReference>
<keyword evidence="6 11" id="KW-0067">ATP-binding</keyword>
<dbReference type="OrthoDB" id="9809491at2"/>
<keyword evidence="12" id="KW-0378">Hydrolase</keyword>
<dbReference type="InterPro" id="IPR003820">
    <property type="entry name" value="KdpC"/>
</dbReference>
<dbReference type="NCBIfam" id="NF010606">
    <property type="entry name" value="PRK14002.1"/>
    <property type="match status" value="1"/>
</dbReference>
<evidence type="ECO:0000256" key="11">
    <source>
        <dbReference type="HAMAP-Rule" id="MF_00276"/>
    </source>
</evidence>
<reference evidence="12 13" key="1">
    <citation type="journal article" date="2004" name="Int. J. Syst. Evol. Microbiol.">
        <title>Kaistella koreensis gen. nov., sp. nov., a novel member of the Chryseobacterium-Bergeyella-Riemerella branch.</title>
        <authorList>
            <person name="Kim M.K."/>
            <person name="Im W.T."/>
            <person name="Shin Y.K."/>
            <person name="Lim J.H."/>
            <person name="Kim S.H."/>
            <person name="Lee B.C."/>
            <person name="Park M.Y."/>
            <person name="Lee K.Y."/>
            <person name="Lee S.T."/>
        </authorList>
    </citation>
    <scope>NUCLEOTIDE SEQUENCE [LARGE SCALE GENOMIC DNA]</scope>
    <source>
        <strain evidence="12 13">CCUG 49689</strain>
    </source>
</reference>
<dbReference type="RefSeq" id="WP_048500236.1">
    <property type="nucleotide sequence ID" value="NZ_LFNG01000016.1"/>
</dbReference>
<comment type="function">
    <text evidence="11">Part of the high-affinity ATP-driven potassium transport (or Kdp) system, which catalyzes the hydrolysis of ATP coupled with the electrogenic transport of potassium into the cytoplasm. This subunit acts as a catalytic chaperone that increases the ATP-binding affinity of the ATP-hydrolyzing subunit KdpB by the formation of a transient KdpB/KdpC/ATP ternary complex.</text>
</comment>
<evidence type="ECO:0000313" key="12">
    <source>
        <dbReference type="EMBL" id="KMQ70590.1"/>
    </source>
</evidence>
<evidence type="ECO:0000313" key="13">
    <source>
        <dbReference type="Proteomes" id="UP000035900"/>
    </source>
</evidence>
<dbReference type="GO" id="GO:0005524">
    <property type="term" value="F:ATP binding"/>
    <property type="evidence" value="ECO:0007669"/>
    <property type="project" value="UniProtKB-UniRule"/>
</dbReference>
<keyword evidence="5 11" id="KW-0547">Nucleotide-binding</keyword>
<keyword evidence="8 11" id="KW-1133">Transmembrane helix</keyword>
<protein>
    <recommendedName>
        <fullName evidence="11">Potassium-transporting ATPase KdpC subunit</fullName>
    </recommendedName>
    <alternativeName>
        <fullName evidence="11">ATP phosphohydrolase [potassium-transporting] C chain</fullName>
    </alternativeName>
    <alternativeName>
        <fullName evidence="11">Potassium-binding and translocating subunit C</fullName>
    </alternativeName>
    <alternativeName>
        <fullName evidence="11">Potassium-translocating ATPase C chain</fullName>
    </alternativeName>
</protein>
<evidence type="ECO:0000256" key="7">
    <source>
        <dbReference type="ARBA" id="ARBA00022958"/>
    </source>
</evidence>
<evidence type="ECO:0000256" key="3">
    <source>
        <dbReference type="ARBA" id="ARBA00022538"/>
    </source>
</evidence>
<dbReference type="Proteomes" id="UP000035900">
    <property type="component" value="Unassembled WGS sequence"/>
</dbReference>
<evidence type="ECO:0000256" key="8">
    <source>
        <dbReference type="ARBA" id="ARBA00022989"/>
    </source>
</evidence>
<dbReference type="AlphaFoldDB" id="A0A0J7LNE6"/>
<keyword evidence="4 11" id="KW-0812">Transmembrane</keyword>
<keyword evidence="13" id="KW-1185">Reference proteome</keyword>
<evidence type="ECO:0000256" key="6">
    <source>
        <dbReference type="ARBA" id="ARBA00022840"/>
    </source>
</evidence>
<evidence type="ECO:0000256" key="10">
    <source>
        <dbReference type="ARBA" id="ARBA00023136"/>
    </source>
</evidence>
<comment type="caution">
    <text evidence="12">The sequence shown here is derived from an EMBL/GenBank/DDBJ whole genome shotgun (WGS) entry which is preliminary data.</text>
</comment>
<dbReference type="GO" id="GO:0005886">
    <property type="term" value="C:plasma membrane"/>
    <property type="evidence" value="ECO:0007669"/>
    <property type="project" value="UniProtKB-SubCell"/>
</dbReference>
<organism evidence="12 13">
    <name type="scientific">Chryseobacterium koreense CCUG 49689</name>
    <dbReference type="NCBI Taxonomy" id="1304281"/>
    <lineage>
        <taxon>Bacteria</taxon>
        <taxon>Pseudomonadati</taxon>
        <taxon>Bacteroidota</taxon>
        <taxon>Flavobacteriia</taxon>
        <taxon>Flavobacteriales</taxon>
        <taxon>Weeksellaceae</taxon>
        <taxon>Chryseobacterium group</taxon>
        <taxon>Chryseobacterium</taxon>
    </lineage>
</organism>
<comment type="subunit">
    <text evidence="11">The system is composed of three essential subunits: KdpA, KdpB and KdpC.</text>
</comment>
<proteinExistence type="inferred from homology"/>
<dbReference type="NCBIfam" id="NF001454">
    <property type="entry name" value="PRK00315.1"/>
    <property type="match status" value="1"/>
</dbReference>
<evidence type="ECO:0000256" key="4">
    <source>
        <dbReference type="ARBA" id="ARBA00022692"/>
    </source>
</evidence>
<gene>
    <name evidence="11" type="primary">kdpC</name>
    <name evidence="12" type="ORF">ACM44_11775</name>
</gene>
<feature type="transmembrane region" description="Helical" evidence="11">
    <location>
        <begin position="12"/>
        <end position="31"/>
    </location>
</feature>
<dbReference type="Pfam" id="PF02669">
    <property type="entry name" value="KdpC"/>
    <property type="match status" value="1"/>
</dbReference>
<keyword evidence="9 11" id="KW-0406">Ion transport</keyword>
<sequence>MKKHILPAIKLTVVMILFFTVIYPLAVWGIAQFAPNAGKGEIIEHNGKKHYVNIGQSFTEDKYFWSRPSAVDYNAAGSGGSNKGPSNEEYLAEVQARIDTFLVHNPRIDKSEIPVDLVTASGSGLDPNFSVQAAKVQVARIAETRGIDEVKLNQLIDEQTEKPLWGMFGPEKINVLKLNIALDQLK</sequence>
<dbReference type="HAMAP" id="MF_00276">
    <property type="entry name" value="KdpC"/>
    <property type="match status" value="1"/>
</dbReference>
<dbReference type="STRING" id="1304281.ACM44_11775"/>
<dbReference type="NCBIfam" id="TIGR00681">
    <property type="entry name" value="kdpC"/>
    <property type="match status" value="1"/>
</dbReference>
<keyword evidence="10 11" id="KW-0472">Membrane</keyword>
<evidence type="ECO:0000256" key="5">
    <source>
        <dbReference type="ARBA" id="ARBA00022741"/>
    </source>
</evidence>
<dbReference type="PATRIC" id="fig|1304281.5.peg.2526"/>
<keyword evidence="1 11" id="KW-0813">Transport</keyword>
<keyword evidence="2 11" id="KW-1003">Cell membrane</keyword>
<dbReference type="GO" id="GO:0008556">
    <property type="term" value="F:P-type potassium transmembrane transporter activity"/>
    <property type="evidence" value="ECO:0007669"/>
    <property type="project" value="InterPro"/>
</dbReference>
<comment type="subcellular location">
    <subcellularLocation>
        <location evidence="11">Cell membrane</location>
        <topology evidence="11">Single-pass membrane protein</topology>
    </subcellularLocation>
</comment>
<evidence type="ECO:0000256" key="2">
    <source>
        <dbReference type="ARBA" id="ARBA00022475"/>
    </source>
</evidence>
<evidence type="ECO:0000256" key="1">
    <source>
        <dbReference type="ARBA" id="ARBA00022448"/>
    </source>
</evidence>
<dbReference type="GO" id="GO:0016787">
    <property type="term" value="F:hydrolase activity"/>
    <property type="evidence" value="ECO:0007669"/>
    <property type="project" value="UniProtKB-KW"/>
</dbReference>
<name>A0A0J7LNE6_9FLAO</name>
<comment type="similarity">
    <text evidence="11">Belongs to the KdpC family.</text>
</comment>
<dbReference type="EMBL" id="LFNG01000016">
    <property type="protein sequence ID" value="KMQ70590.1"/>
    <property type="molecule type" value="Genomic_DNA"/>
</dbReference>
<dbReference type="PIRSF" id="PIRSF001296">
    <property type="entry name" value="K_ATPase_KdpC"/>
    <property type="match status" value="1"/>
</dbReference>
<accession>A0A0J7LNE6</accession>
<keyword evidence="3 11" id="KW-0633">Potassium transport</keyword>
<evidence type="ECO:0000256" key="9">
    <source>
        <dbReference type="ARBA" id="ARBA00023065"/>
    </source>
</evidence>